<dbReference type="SUPFAM" id="SSF53613">
    <property type="entry name" value="Ribokinase-like"/>
    <property type="match status" value="1"/>
</dbReference>
<dbReference type="EMBL" id="JAULSW010000003">
    <property type="protein sequence ID" value="KAK3387867.1"/>
    <property type="molecule type" value="Genomic_DNA"/>
</dbReference>
<dbReference type="PANTHER" id="PTHR47098">
    <property type="entry name" value="PROTEIN MAK32"/>
    <property type="match status" value="1"/>
</dbReference>
<dbReference type="Proteomes" id="UP001285441">
    <property type="component" value="Unassembled WGS sequence"/>
</dbReference>
<evidence type="ECO:0000313" key="2">
    <source>
        <dbReference type="Proteomes" id="UP001285441"/>
    </source>
</evidence>
<accession>A0AAE0NUF1</accession>
<comment type="caution">
    <text evidence="1">The sequence shown here is derived from an EMBL/GenBank/DDBJ whole genome shotgun (WGS) entry which is preliminary data.</text>
</comment>
<reference evidence="1" key="1">
    <citation type="journal article" date="2023" name="Mol. Phylogenet. Evol.">
        <title>Genome-scale phylogeny and comparative genomics of the fungal order Sordariales.</title>
        <authorList>
            <person name="Hensen N."/>
            <person name="Bonometti L."/>
            <person name="Westerberg I."/>
            <person name="Brannstrom I.O."/>
            <person name="Guillou S."/>
            <person name="Cros-Aarteil S."/>
            <person name="Calhoun S."/>
            <person name="Haridas S."/>
            <person name="Kuo A."/>
            <person name="Mondo S."/>
            <person name="Pangilinan J."/>
            <person name="Riley R."/>
            <person name="LaButti K."/>
            <person name="Andreopoulos B."/>
            <person name="Lipzen A."/>
            <person name="Chen C."/>
            <person name="Yan M."/>
            <person name="Daum C."/>
            <person name="Ng V."/>
            <person name="Clum A."/>
            <person name="Steindorff A."/>
            <person name="Ohm R.A."/>
            <person name="Martin F."/>
            <person name="Silar P."/>
            <person name="Natvig D.O."/>
            <person name="Lalanne C."/>
            <person name="Gautier V."/>
            <person name="Ament-Velasquez S.L."/>
            <person name="Kruys A."/>
            <person name="Hutchinson M.I."/>
            <person name="Powell A.J."/>
            <person name="Barry K."/>
            <person name="Miller A.N."/>
            <person name="Grigoriev I.V."/>
            <person name="Debuchy R."/>
            <person name="Gladieux P."/>
            <person name="Hiltunen Thoren M."/>
            <person name="Johannesson H."/>
        </authorList>
    </citation>
    <scope>NUCLEOTIDE SEQUENCE</scope>
    <source>
        <strain evidence="1">CBS 232.78</strain>
    </source>
</reference>
<dbReference type="InterPro" id="IPR029056">
    <property type="entry name" value="Ribokinase-like"/>
</dbReference>
<keyword evidence="1" id="KW-0418">Kinase</keyword>
<protein>
    <submittedName>
        <fullName evidence="1">PfkB family kinase</fullName>
    </submittedName>
</protein>
<name>A0AAE0NUF1_9PEZI</name>
<proteinExistence type="predicted"/>
<sequence length="302" mass="31967">MAVAEITFVSLGIVVLDELRFPNGTILHDVPSGLGARIAVAGSTQPERVGYIVLAGTDFPASVEDTLKGWGITLLVKKYASKLFTRGLLQYQGFNFKDRTFAYTTPPLQPTPADLVGNPLLLGSSAFHFLASPEDLHEFTSSLLALRMADGGLSARPLMGAQLRAAKLFLAIFQGPGSGAATPSDFDRSAIQDHALHLLESGVGQDGQGAVVIRCGEHGCLVASRSYPARWFPAFHHGSTTSANKVVDATGAGNAFLGAFSVIVLSPGGAETWNGVDVSCRTDEYRAMMECGDPIWLRGVDS</sequence>
<dbReference type="Gene3D" id="3.40.1190.20">
    <property type="match status" value="1"/>
</dbReference>
<organism evidence="1 2">
    <name type="scientific">Podospora didyma</name>
    <dbReference type="NCBI Taxonomy" id="330526"/>
    <lineage>
        <taxon>Eukaryota</taxon>
        <taxon>Fungi</taxon>
        <taxon>Dikarya</taxon>
        <taxon>Ascomycota</taxon>
        <taxon>Pezizomycotina</taxon>
        <taxon>Sordariomycetes</taxon>
        <taxon>Sordariomycetidae</taxon>
        <taxon>Sordariales</taxon>
        <taxon>Podosporaceae</taxon>
        <taxon>Podospora</taxon>
    </lineage>
</organism>
<dbReference type="PANTHER" id="PTHR47098:SF2">
    <property type="entry name" value="PROTEIN MAK32"/>
    <property type="match status" value="1"/>
</dbReference>
<gene>
    <name evidence="1" type="ORF">B0H63DRAFT_493891</name>
</gene>
<dbReference type="AlphaFoldDB" id="A0AAE0NUF1"/>
<dbReference type="GO" id="GO:0016301">
    <property type="term" value="F:kinase activity"/>
    <property type="evidence" value="ECO:0007669"/>
    <property type="project" value="UniProtKB-KW"/>
</dbReference>
<keyword evidence="1" id="KW-0808">Transferase</keyword>
<evidence type="ECO:0000313" key="1">
    <source>
        <dbReference type="EMBL" id="KAK3387867.1"/>
    </source>
</evidence>
<reference evidence="1" key="2">
    <citation type="submission" date="2023-06" db="EMBL/GenBank/DDBJ databases">
        <authorList>
            <consortium name="Lawrence Berkeley National Laboratory"/>
            <person name="Haridas S."/>
            <person name="Hensen N."/>
            <person name="Bonometti L."/>
            <person name="Westerberg I."/>
            <person name="Brannstrom I.O."/>
            <person name="Guillou S."/>
            <person name="Cros-Aarteil S."/>
            <person name="Calhoun S."/>
            <person name="Kuo A."/>
            <person name="Mondo S."/>
            <person name="Pangilinan J."/>
            <person name="Riley R."/>
            <person name="LaButti K."/>
            <person name="Andreopoulos B."/>
            <person name="Lipzen A."/>
            <person name="Chen C."/>
            <person name="Yanf M."/>
            <person name="Daum C."/>
            <person name="Ng V."/>
            <person name="Clum A."/>
            <person name="Steindorff A."/>
            <person name="Ohm R."/>
            <person name="Martin F."/>
            <person name="Silar P."/>
            <person name="Natvig D."/>
            <person name="Lalanne C."/>
            <person name="Gautier V."/>
            <person name="Ament-velasquez S.L."/>
            <person name="Kruys A."/>
            <person name="Hutchinson M.I."/>
            <person name="Powell A.J."/>
            <person name="Barry K."/>
            <person name="Miller A.N."/>
            <person name="Grigoriev I.V."/>
            <person name="Debuchy R."/>
            <person name="Gladieux P."/>
            <person name="Thoren M.H."/>
            <person name="Johannesson H."/>
        </authorList>
    </citation>
    <scope>NUCLEOTIDE SEQUENCE</scope>
    <source>
        <strain evidence="1">CBS 232.78</strain>
    </source>
</reference>
<keyword evidence="2" id="KW-1185">Reference proteome</keyword>